<gene>
    <name evidence="2" type="primary">Aste57867_19663</name>
    <name evidence="1" type="ORF">As57867_019598</name>
    <name evidence="2" type="ORF">ASTE57867_19663</name>
</gene>
<evidence type="ECO:0000313" key="1">
    <source>
        <dbReference type="EMBL" id="KAF0688763.1"/>
    </source>
</evidence>
<reference evidence="1" key="2">
    <citation type="submission" date="2019-06" db="EMBL/GenBank/DDBJ databases">
        <title>Genomics analysis of Aphanomyces spp. identifies a new class of oomycete effector associated with host adaptation.</title>
        <authorList>
            <person name="Gaulin E."/>
        </authorList>
    </citation>
    <scope>NUCLEOTIDE SEQUENCE</scope>
    <source>
        <strain evidence="1">CBS 578.67</strain>
    </source>
</reference>
<proteinExistence type="predicted"/>
<reference evidence="2 3" key="1">
    <citation type="submission" date="2019-03" db="EMBL/GenBank/DDBJ databases">
        <authorList>
            <person name="Gaulin E."/>
            <person name="Dumas B."/>
        </authorList>
    </citation>
    <scope>NUCLEOTIDE SEQUENCE [LARGE SCALE GENOMIC DNA]</scope>
    <source>
        <strain evidence="2">CBS 568.67</strain>
    </source>
</reference>
<protein>
    <submittedName>
        <fullName evidence="2">Aste57867_19663 protein</fullName>
    </submittedName>
</protein>
<dbReference type="AlphaFoldDB" id="A0A485LDL8"/>
<dbReference type="EMBL" id="CAADRA010006684">
    <property type="protein sequence ID" value="VFT96363.1"/>
    <property type="molecule type" value="Genomic_DNA"/>
</dbReference>
<dbReference type="Proteomes" id="UP000332933">
    <property type="component" value="Unassembled WGS sequence"/>
</dbReference>
<accession>A0A485LDL8</accession>
<dbReference type="OrthoDB" id="5570127at2759"/>
<name>A0A485LDL8_9STRA</name>
<evidence type="ECO:0000313" key="3">
    <source>
        <dbReference type="Proteomes" id="UP000332933"/>
    </source>
</evidence>
<organism evidence="2 3">
    <name type="scientific">Aphanomyces stellatus</name>
    <dbReference type="NCBI Taxonomy" id="120398"/>
    <lineage>
        <taxon>Eukaryota</taxon>
        <taxon>Sar</taxon>
        <taxon>Stramenopiles</taxon>
        <taxon>Oomycota</taxon>
        <taxon>Saprolegniomycetes</taxon>
        <taxon>Saprolegniales</taxon>
        <taxon>Verrucalvaceae</taxon>
        <taxon>Aphanomyces</taxon>
    </lineage>
</organism>
<evidence type="ECO:0000313" key="2">
    <source>
        <dbReference type="EMBL" id="VFT96363.1"/>
    </source>
</evidence>
<keyword evidence="3" id="KW-1185">Reference proteome</keyword>
<dbReference type="EMBL" id="VJMH01006662">
    <property type="protein sequence ID" value="KAF0688763.1"/>
    <property type="molecule type" value="Genomic_DNA"/>
</dbReference>
<sequence>MATFDRLNEIFAQPLMAEYHQLILKILQHHRAPWRKPQPQYCRLSLMSSESNVRKEFFVHYEKYSRCNGSNMSSSKTGKRVAPSVIAIELLLKSLYSDKVPHHSSTTLPILSTSNEAAAPHLDDILTWRSHMFAFVKSTFSWNGETSCWHACTIVTLAHSARKQSLPDVCIHALSQLYSIPAMDVRICGNKSAFRDVEGFPRWLNQTNLEYFTRQKAELYHMKGLFMDALGTSTKQTKRFPIACKCATAMASEIEFAAQTIAGYLQAVQYRTIGALFLENLELFSMDTDTRSLSSAPATRLASQTPKQPSLATSDLMYYRTRSGHVVAVPISIEQVAGILGLVGASRSNPSFFGSATVLTLDQWMEKMAAGELLKMEVSPVQ</sequence>